<comment type="caution">
    <text evidence="1">The sequence shown here is derived from an EMBL/GenBank/DDBJ whole genome shotgun (WGS) entry which is preliminary data.</text>
</comment>
<evidence type="ECO:0000313" key="1">
    <source>
        <dbReference type="EMBL" id="KAF6125272.1"/>
    </source>
</evidence>
<accession>A0A834ET04</accession>
<reference evidence="1 2" key="1">
    <citation type="journal article" date="2020" name="Nature">
        <title>Six reference-quality genomes reveal evolution of bat adaptations.</title>
        <authorList>
            <person name="Jebb D."/>
            <person name="Huang Z."/>
            <person name="Pippel M."/>
            <person name="Hughes G.M."/>
            <person name="Lavrichenko K."/>
            <person name="Devanna P."/>
            <person name="Winkler S."/>
            <person name="Jermiin L.S."/>
            <person name="Skirmuntt E.C."/>
            <person name="Katzourakis A."/>
            <person name="Burkitt-Gray L."/>
            <person name="Ray D.A."/>
            <person name="Sullivan K.A.M."/>
            <person name="Roscito J.G."/>
            <person name="Kirilenko B.M."/>
            <person name="Davalos L.M."/>
            <person name="Corthals A.P."/>
            <person name="Power M.L."/>
            <person name="Jones G."/>
            <person name="Ransome R.D."/>
            <person name="Dechmann D.K.N."/>
            <person name="Locatelli A.G."/>
            <person name="Puechmaille S.J."/>
            <person name="Fedrigo O."/>
            <person name="Jarvis E.D."/>
            <person name="Hiller M."/>
            <person name="Vernes S.C."/>
            <person name="Myers E.W."/>
            <person name="Teeling E.C."/>
        </authorList>
    </citation>
    <scope>NUCLEOTIDE SEQUENCE [LARGE SCALE GENOMIC DNA]</scope>
    <source>
        <strain evidence="1">Bat1K_MPI-CBG_1</strain>
    </source>
</reference>
<name>A0A834ET04_9CHIR</name>
<organism evidence="1 2">
    <name type="scientific">Phyllostomus discolor</name>
    <name type="common">pale spear-nosed bat</name>
    <dbReference type="NCBI Taxonomy" id="89673"/>
    <lineage>
        <taxon>Eukaryota</taxon>
        <taxon>Metazoa</taxon>
        <taxon>Chordata</taxon>
        <taxon>Craniata</taxon>
        <taxon>Vertebrata</taxon>
        <taxon>Euteleostomi</taxon>
        <taxon>Mammalia</taxon>
        <taxon>Eutheria</taxon>
        <taxon>Laurasiatheria</taxon>
        <taxon>Chiroptera</taxon>
        <taxon>Yangochiroptera</taxon>
        <taxon>Phyllostomidae</taxon>
        <taxon>Phyllostominae</taxon>
        <taxon>Phyllostomus</taxon>
    </lineage>
</organism>
<gene>
    <name evidence="1" type="ORF">HJG60_009791</name>
</gene>
<sequence length="128" mass="15035">MFQIKWFLSFQSQIQMSPGSKQMEAELNWRVPYERDNCDSAPNHGCHGECGTSIAPFSGFSRAVENWIFFNFFFFKDFIYLFFRDGRRGGERERERDINVWLLGAMACNLGMCPDWESNLQCLVRSPH</sequence>
<evidence type="ECO:0000313" key="2">
    <source>
        <dbReference type="Proteomes" id="UP000664940"/>
    </source>
</evidence>
<dbReference type="AlphaFoldDB" id="A0A834ET04"/>
<protein>
    <submittedName>
        <fullName evidence="1">Uncharacterized protein</fullName>
    </submittedName>
</protein>
<proteinExistence type="predicted"/>
<dbReference type="EMBL" id="JABVXQ010000002">
    <property type="protein sequence ID" value="KAF6125272.1"/>
    <property type="molecule type" value="Genomic_DNA"/>
</dbReference>
<dbReference type="Proteomes" id="UP000664940">
    <property type="component" value="Unassembled WGS sequence"/>
</dbReference>